<dbReference type="Proteomes" id="UP000789901">
    <property type="component" value="Unassembled WGS sequence"/>
</dbReference>
<organism evidence="2 3">
    <name type="scientific">Gigaspora margarita</name>
    <dbReference type="NCBI Taxonomy" id="4874"/>
    <lineage>
        <taxon>Eukaryota</taxon>
        <taxon>Fungi</taxon>
        <taxon>Fungi incertae sedis</taxon>
        <taxon>Mucoromycota</taxon>
        <taxon>Glomeromycotina</taxon>
        <taxon>Glomeromycetes</taxon>
        <taxon>Diversisporales</taxon>
        <taxon>Gigasporaceae</taxon>
        <taxon>Gigaspora</taxon>
    </lineage>
</organism>
<protein>
    <submittedName>
        <fullName evidence="2">9796_t:CDS:1</fullName>
    </submittedName>
</protein>
<comment type="caution">
    <text evidence="2">The sequence shown here is derived from an EMBL/GenBank/DDBJ whole genome shotgun (WGS) entry which is preliminary data.</text>
</comment>
<sequence>NQFDDQEFILVINDDDEELLNKTFCEQTGQTNIMEESPKKKKLCLELLEQENERIRNKNLFLAQKYEQIRNENLFLEQENK</sequence>
<keyword evidence="3" id="KW-1185">Reference proteome</keyword>
<name>A0ABN7VUH4_GIGMA</name>
<dbReference type="InterPro" id="IPR036893">
    <property type="entry name" value="SBP_sf"/>
</dbReference>
<evidence type="ECO:0000313" key="2">
    <source>
        <dbReference type="EMBL" id="CAG8799020.1"/>
    </source>
</evidence>
<dbReference type="SUPFAM" id="SSF103612">
    <property type="entry name" value="SBT domain"/>
    <property type="match status" value="1"/>
</dbReference>
<feature type="non-terminal residue" evidence="2">
    <location>
        <position position="1"/>
    </location>
</feature>
<feature type="coiled-coil region" evidence="1">
    <location>
        <begin position="45"/>
        <end position="79"/>
    </location>
</feature>
<evidence type="ECO:0000313" key="3">
    <source>
        <dbReference type="Proteomes" id="UP000789901"/>
    </source>
</evidence>
<evidence type="ECO:0000256" key="1">
    <source>
        <dbReference type="SAM" id="Coils"/>
    </source>
</evidence>
<dbReference type="EMBL" id="CAJVQB010022212">
    <property type="protein sequence ID" value="CAG8799020.1"/>
    <property type="molecule type" value="Genomic_DNA"/>
</dbReference>
<gene>
    <name evidence="2" type="ORF">GMARGA_LOCUS22712</name>
</gene>
<keyword evidence="1" id="KW-0175">Coiled coil</keyword>
<reference evidence="2 3" key="1">
    <citation type="submission" date="2021-06" db="EMBL/GenBank/DDBJ databases">
        <authorList>
            <person name="Kallberg Y."/>
            <person name="Tangrot J."/>
            <person name="Rosling A."/>
        </authorList>
    </citation>
    <scope>NUCLEOTIDE SEQUENCE [LARGE SCALE GENOMIC DNA]</scope>
    <source>
        <strain evidence="2 3">120-4 pot B 10/14</strain>
    </source>
</reference>
<accession>A0ABN7VUH4</accession>
<proteinExistence type="predicted"/>